<evidence type="ECO:0008006" key="5">
    <source>
        <dbReference type="Google" id="ProtNLM"/>
    </source>
</evidence>
<sequence length="220" mass="23253">MATSIPVLSPIARRLEAIMFGQYEDQYRVFAQAVLVVAVGLSLAWGLAAFGLVPLSDGTTLMLATAASIAISAFVVVGLLQFLVMANVLERTNEDVATKAAELEQAAEQLEQTAEELETTAGSVEDAATTVDEAAEDVEQTADEVEQTATATGDEDAAEKATEAKDKTTEAKDKTSDAKETAESVTEEVEAAKETASDVEETAAEKRERLANADSEDDTE</sequence>
<dbReference type="EMBL" id="BMOU01000005">
    <property type="protein sequence ID" value="GGO00088.1"/>
    <property type="molecule type" value="Genomic_DNA"/>
</dbReference>
<keyword evidence="2" id="KW-0812">Transmembrane</keyword>
<evidence type="ECO:0000256" key="1">
    <source>
        <dbReference type="SAM" id="MobiDB-lite"/>
    </source>
</evidence>
<proteinExistence type="predicted"/>
<organism evidence="3 4">
    <name type="scientific">Haloarcula pellucida</name>
    <dbReference type="NCBI Taxonomy" id="1427151"/>
    <lineage>
        <taxon>Archaea</taxon>
        <taxon>Methanobacteriati</taxon>
        <taxon>Methanobacteriota</taxon>
        <taxon>Stenosarchaea group</taxon>
        <taxon>Halobacteria</taxon>
        <taxon>Halobacteriales</taxon>
        <taxon>Haloarculaceae</taxon>
        <taxon>Haloarcula</taxon>
    </lineage>
</organism>
<keyword evidence="4" id="KW-1185">Reference proteome</keyword>
<evidence type="ECO:0000313" key="3">
    <source>
        <dbReference type="EMBL" id="GGO00088.1"/>
    </source>
</evidence>
<reference evidence="3" key="2">
    <citation type="submission" date="2020-09" db="EMBL/GenBank/DDBJ databases">
        <authorList>
            <person name="Sun Q."/>
            <person name="Ohkuma M."/>
        </authorList>
    </citation>
    <scope>NUCLEOTIDE SEQUENCE</scope>
    <source>
        <strain evidence="3">JCM 17820</strain>
    </source>
</reference>
<dbReference type="Proteomes" id="UP000605784">
    <property type="component" value="Unassembled WGS sequence"/>
</dbReference>
<feature type="compositionally biased region" description="Acidic residues" evidence="1">
    <location>
        <begin position="135"/>
        <end position="146"/>
    </location>
</feature>
<dbReference type="RefSeq" id="WP_189000398.1">
    <property type="nucleotide sequence ID" value="NZ_BMOU01000005.1"/>
</dbReference>
<dbReference type="Gene3D" id="1.10.287.950">
    <property type="entry name" value="Methyl-accepting chemotaxis protein"/>
    <property type="match status" value="1"/>
</dbReference>
<feature type="transmembrane region" description="Helical" evidence="2">
    <location>
        <begin position="61"/>
        <end position="84"/>
    </location>
</feature>
<dbReference type="AlphaFoldDB" id="A0A830GNG3"/>
<keyword evidence="2" id="KW-0472">Membrane</keyword>
<protein>
    <recommendedName>
        <fullName evidence="5">Methyl-accepting chemotaxis protein</fullName>
    </recommendedName>
</protein>
<feature type="transmembrane region" description="Helical" evidence="2">
    <location>
        <begin position="29"/>
        <end position="55"/>
    </location>
</feature>
<feature type="compositionally biased region" description="Basic and acidic residues" evidence="1">
    <location>
        <begin position="158"/>
        <end position="182"/>
    </location>
</feature>
<evidence type="ECO:0000256" key="2">
    <source>
        <dbReference type="SAM" id="Phobius"/>
    </source>
</evidence>
<evidence type="ECO:0000313" key="4">
    <source>
        <dbReference type="Proteomes" id="UP000605784"/>
    </source>
</evidence>
<feature type="region of interest" description="Disordered" evidence="1">
    <location>
        <begin position="135"/>
        <end position="220"/>
    </location>
</feature>
<comment type="caution">
    <text evidence="3">The sequence shown here is derived from an EMBL/GenBank/DDBJ whole genome shotgun (WGS) entry which is preliminary data.</text>
</comment>
<keyword evidence="2" id="KW-1133">Transmembrane helix</keyword>
<accession>A0A830GNG3</accession>
<reference evidence="3" key="1">
    <citation type="journal article" date="2014" name="Int. J. Syst. Evol. Microbiol.">
        <title>Complete genome sequence of Corynebacterium casei LMG S-19264T (=DSM 44701T), isolated from a smear-ripened cheese.</title>
        <authorList>
            <consortium name="US DOE Joint Genome Institute (JGI-PGF)"/>
            <person name="Walter F."/>
            <person name="Albersmeier A."/>
            <person name="Kalinowski J."/>
            <person name="Ruckert C."/>
        </authorList>
    </citation>
    <scope>NUCLEOTIDE SEQUENCE</scope>
    <source>
        <strain evidence="3">JCM 17820</strain>
    </source>
</reference>
<gene>
    <name evidence="3" type="ORF">GCM10009030_32370</name>
</gene>
<name>A0A830GNG3_9EURY</name>